<gene>
    <name evidence="2" type="ORF">BN55_06800</name>
</gene>
<dbReference type="GeneID" id="82846540"/>
<dbReference type="PROSITE" id="PS50126">
    <property type="entry name" value="S1"/>
    <property type="match status" value="1"/>
</dbReference>
<dbReference type="CDD" id="cd00164">
    <property type="entry name" value="S1_like"/>
    <property type="match status" value="1"/>
</dbReference>
<dbReference type="GO" id="GO:0003676">
    <property type="term" value="F:nucleic acid binding"/>
    <property type="evidence" value="ECO:0007669"/>
    <property type="project" value="InterPro"/>
</dbReference>
<dbReference type="SMART" id="SM00316">
    <property type="entry name" value="S1"/>
    <property type="match status" value="1"/>
</dbReference>
<dbReference type="eggNOG" id="COG1098">
    <property type="taxonomic scope" value="Bacteria"/>
</dbReference>
<evidence type="ECO:0000313" key="2">
    <source>
        <dbReference type="EMBL" id="CCI81263.1"/>
    </source>
</evidence>
<dbReference type="EMBL" id="CAKE01000002">
    <property type="protein sequence ID" value="CCI81263.1"/>
    <property type="molecule type" value="Genomic_DNA"/>
</dbReference>
<reference evidence="2 3" key="1">
    <citation type="submission" date="2012-06" db="EMBL/GenBank/DDBJ databases">
        <title>Draft Genome Sequence of Lactobacillus hominis Strain CRBIP 24.179T, isolated from human intestine.</title>
        <authorList>
            <person name="Cousin S."/>
            <person name="Ma L."/>
            <person name="Bizet C."/>
            <person name="Loux V."/>
            <person name="Bouchier C."/>
            <person name="Clermont D."/>
            <person name="Creno S."/>
        </authorList>
    </citation>
    <scope>NUCLEOTIDE SEQUENCE [LARGE SCALE GENOMIC DNA]</scope>
    <source>
        <strain evidence="3">CRBIP 24.179T</strain>
    </source>
</reference>
<sequence length="115" mass="13175">MKFPIGLRITGKVNNVTELGVFVDLPHHHHGLIHHKDFGDKWASQRKKISQGDEIRVVIFNNYRGKIALSLARVNDPDLIDPTNSYNNKADFSKSLTELLNDSRREIKTLKENID</sequence>
<keyword evidence="3" id="KW-1185">Reference proteome</keyword>
<dbReference type="Proteomes" id="UP000009320">
    <property type="component" value="Unassembled WGS sequence"/>
</dbReference>
<dbReference type="SUPFAM" id="SSF50249">
    <property type="entry name" value="Nucleic acid-binding proteins"/>
    <property type="match status" value="1"/>
</dbReference>
<dbReference type="STRING" id="1423758.FC41_GL001303"/>
<evidence type="ECO:0000259" key="1">
    <source>
        <dbReference type="PROSITE" id="PS50126"/>
    </source>
</evidence>
<comment type="caution">
    <text evidence="2">The sequence shown here is derived from an EMBL/GenBank/DDBJ whole genome shotgun (WGS) entry which is preliminary data.</text>
</comment>
<protein>
    <submittedName>
        <fullName evidence="2">RNA-binding protein</fullName>
    </submittedName>
</protein>
<dbReference type="InterPro" id="IPR012340">
    <property type="entry name" value="NA-bd_OB-fold"/>
</dbReference>
<dbReference type="Pfam" id="PF00575">
    <property type="entry name" value="S1"/>
    <property type="match status" value="1"/>
</dbReference>
<organism evidence="2 3">
    <name type="scientific">Lactobacillus hominis DSM 23910 = CRBIP 24.179</name>
    <dbReference type="NCBI Taxonomy" id="1423758"/>
    <lineage>
        <taxon>Bacteria</taxon>
        <taxon>Bacillati</taxon>
        <taxon>Bacillota</taxon>
        <taxon>Bacilli</taxon>
        <taxon>Lactobacillales</taxon>
        <taxon>Lactobacillaceae</taxon>
        <taxon>Lactobacillus</taxon>
    </lineage>
</organism>
<proteinExistence type="predicted"/>
<feature type="domain" description="S1 motif" evidence="1">
    <location>
        <begin position="6"/>
        <end position="72"/>
    </location>
</feature>
<dbReference type="InterPro" id="IPR003029">
    <property type="entry name" value="S1_domain"/>
</dbReference>
<dbReference type="OrthoDB" id="9810507at2"/>
<dbReference type="PATRIC" id="fig|1423758.3.peg.1317"/>
<name>I7IVD7_9LACO</name>
<dbReference type="Gene3D" id="2.40.50.140">
    <property type="entry name" value="Nucleic acid-binding proteins"/>
    <property type="match status" value="1"/>
</dbReference>
<evidence type="ECO:0000313" key="3">
    <source>
        <dbReference type="Proteomes" id="UP000009320"/>
    </source>
</evidence>
<dbReference type="RefSeq" id="WP_008469952.1">
    <property type="nucleotide sequence ID" value="NZ_AYZP01000003.1"/>
</dbReference>
<dbReference type="AlphaFoldDB" id="I7IVD7"/>
<accession>I7IVD7</accession>